<dbReference type="RefSeq" id="WP_047812024.1">
    <property type="nucleotide sequence ID" value="NZ_LDZY01000024.1"/>
</dbReference>
<protein>
    <recommendedName>
        <fullName evidence="3">General stress protein 17M-like domain-containing protein</fullName>
    </recommendedName>
</protein>
<dbReference type="Proteomes" id="UP000036356">
    <property type="component" value="Unassembled WGS sequence"/>
</dbReference>
<evidence type="ECO:0000313" key="2">
    <source>
        <dbReference type="Proteomes" id="UP000036356"/>
    </source>
</evidence>
<name>A0A0J1FLI7_9FIRM</name>
<dbReference type="EMBL" id="LDZY01000024">
    <property type="protein sequence ID" value="KLU63803.1"/>
    <property type="molecule type" value="Genomic_DNA"/>
</dbReference>
<gene>
    <name evidence="1" type="ORF">DEAC_c42590</name>
</gene>
<comment type="caution">
    <text evidence="1">The sequence shown here is derived from an EMBL/GenBank/DDBJ whole genome shotgun (WGS) entry which is preliminary data.</text>
</comment>
<keyword evidence="2" id="KW-1185">Reference proteome</keyword>
<dbReference type="AlphaFoldDB" id="A0A0J1FLI7"/>
<accession>A0A0J1FLI7</accession>
<reference evidence="1 2" key="1">
    <citation type="submission" date="2015-06" db="EMBL/GenBank/DDBJ databases">
        <title>Draft genome of the moderately acidophilic sulfate reducer Candidatus Desulfosporosinus acididurans strain M1.</title>
        <authorList>
            <person name="Poehlein A."/>
            <person name="Petzsch P."/>
            <person name="Johnson B.D."/>
            <person name="Schloemann M."/>
            <person name="Daniel R."/>
            <person name="Muehling M."/>
        </authorList>
    </citation>
    <scope>NUCLEOTIDE SEQUENCE [LARGE SCALE GENOMIC DNA]</scope>
    <source>
        <strain evidence="1 2">M1</strain>
    </source>
</reference>
<evidence type="ECO:0008006" key="3">
    <source>
        <dbReference type="Google" id="ProtNLM"/>
    </source>
</evidence>
<sequence>MTEKNILAFFKTSDEAKIAAEQIKGLGVTDIQIDRFSKYPHGSADFVNDPTTGDMPSQAALILGASSDQDTGVLASADVSASGMSDGGQNSVSGRDVLVAAIVDESQFDRAVQFVKDNDGLV</sequence>
<dbReference type="PATRIC" id="fig|476652.3.peg.4506"/>
<organism evidence="1 2">
    <name type="scientific">Desulfosporosinus acididurans</name>
    <dbReference type="NCBI Taxonomy" id="476652"/>
    <lineage>
        <taxon>Bacteria</taxon>
        <taxon>Bacillati</taxon>
        <taxon>Bacillota</taxon>
        <taxon>Clostridia</taxon>
        <taxon>Eubacteriales</taxon>
        <taxon>Desulfitobacteriaceae</taxon>
        <taxon>Desulfosporosinus</taxon>
    </lineage>
</organism>
<proteinExistence type="predicted"/>
<evidence type="ECO:0000313" key="1">
    <source>
        <dbReference type="EMBL" id="KLU63803.1"/>
    </source>
</evidence>